<evidence type="ECO:0000313" key="6">
    <source>
        <dbReference type="EMBL" id="TWD15535.1"/>
    </source>
</evidence>
<dbReference type="Proteomes" id="UP000315628">
    <property type="component" value="Unassembled WGS sequence"/>
</dbReference>
<proteinExistence type="predicted"/>
<dbReference type="OrthoDB" id="9802525at2"/>
<evidence type="ECO:0000313" key="7">
    <source>
        <dbReference type="Proteomes" id="UP000315628"/>
    </source>
</evidence>
<evidence type="ECO:0000259" key="4">
    <source>
        <dbReference type="Pfam" id="PF00534"/>
    </source>
</evidence>
<dbReference type="SUPFAM" id="SSF53756">
    <property type="entry name" value="UDP-Glycosyltransferase/glycogen phosphorylase"/>
    <property type="match status" value="1"/>
</dbReference>
<accession>A0A560WDK4</accession>
<dbReference type="InterPro" id="IPR028098">
    <property type="entry name" value="Glyco_trans_4-like_N"/>
</dbReference>
<dbReference type="AlphaFoldDB" id="A0A560WDK4"/>
<dbReference type="CDD" id="cd03801">
    <property type="entry name" value="GT4_PimA-like"/>
    <property type="match status" value="1"/>
</dbReference>
<dbReference type="InterPro" id="IPR050194">
    <property type="entry name" value="Glycosyltransferase_grp1"/>
</dbReference>
<gene>
    <name evidence="6" type="ORF">FB557_1049</name>
</gene>
<protein>
    <recommendedName>
        <fullName evidence="1">D-inositol 3-phosphate glycosyltransferase</fullName>
    </recommendedName>
</protein>
<dbReference type="PANTHER" id="PTHR45947">
    <property type="entry name" value="SULFOQUINOVOSYL TRANSFERASE SQD2"/>
    <property type="match status" value="1"/>
</dbReference>
<dbReference type="Pfam" id="PF13439">
    <property type="entry name" value="Glyco_transf_4"/>
    <property type="match status" value="1"/>
</dbReference>
<keyword evidence="7" id="KW-1185">Reference proteome</keyword>
<dbReference type="InterPro" id="IPR001296">
    <property type="entry name" value="Glyco_trans_1"/>
</dbReference>
<dbReference type="Gene3D" id="3.40.50.2000">
    <property type="entry name" value="Glycogen Phosphorylase B"/>
    <property type="match status" value="2"/>
</dbReference>
<organism evidence="6 7">
    <name type="scientific">Marihabitans asiaticum</name>
    <dbReference type="NCBI Taxonomy" id="415218"/>
    <lineage>
        <taxon>Bacteria</taxon>
        <taxon>Bacillati</taxon>
        <taxon>Actinomycetota</taxon>
        <taxon>Actinomycetes</taxon>
        <taxon>Micrococcales</taxon>
        <taxon>Intrasporangiaceae</taxon>
        <taxon>Marihabitans</taxon>
    </lineage>
</organism>
<dbReference type="EMBL" id="VIUW01000002">
    <property type="protein sequence ID" value="TWD15535.1"/>
    <property type="molecule type" value="Genomic_DNA"/>
</dbReference>
<evidence type="ECO:0000256" key="1">
    <source>
        <dbReference type="ARBA" id="ARBA00021292"/>
    </source>
</evidence>
<dbReference type="GO" id="GO:0016757">
    <property type="term" value="F:glycosyltransferase activity"/>
    <property type="evidence" value="ECO:0007669"/>
    <property type="project" value="UniProtKB-KW"/>
</dbReference>
<reference evidence="6 7" key="1">
    <citation type="submission" date="2019-06" db="EMBL/GenBank/DDBJ databases">
        <title>Sequencing the genomes of 1000 actinobacteria strains.</title>
        <authorList>
            <person name="Klenk H.-P."/>
        </authorList>
    </citation>
    <scope>NUCLEOTIDE SEQUENCE [LARGE SCALE GENOMIC DNA]</scope>
    <source>
        <strain evidence="6 7">DSM 18935</strain>
    </source>
</reference>
<feature type="domain" description="Glycosyl transferase family 1" evidence="4">
    <location>
        <begin position="219"/>
        <end position="365"/>
    </location>
</feature>
<dbReference type="PANTHER" id="PTHR45947:SF3">
    <property type="entry name" value="SULFOQUINOVOSYL TRANSFERASE SQD2"/>
    <property type="match status" value="1"/>
</dbReference>
<sequence length="391" mass="41566">MKIALVSDCYPPRVGGIESQVADLAGQLVGAGHQVEVLTATTGPKGESRGDVERLGQVVVHRLAEPLLRLPVNPFAVPEVRRRLQAGGFDVVHVHLGVVSPFAWDAARIATGLGLPTALTWHCVLDRAGVGYRVSGALRRWVQRGAVLSAVSRMAAAQVRRAAPPGTEVAVLPNAIDLDAWRPRNPHLPRSSGRDHDHYCAVAGDEGVGAKGEGEGVRLVSTMRLARRKRPVELVEAFAEAGVAGRAELVIIGDGPQRAQLHRRVDELGLGGSVRLLGRVDRSRLLDEYAQADGFVAPTVLEAFGIAVLEARAAGLPVVAMAGSGVADIVEDGVSGLLCVDDRDLALGIRRLVDDARLRATLATHNRAVPPAQTWPRVLEQVLAEYRRAGA</sequence>
<dbReference type="RefSeq" id="WP_144856313.1">
    <property type="nucleotide sequence ID" value="NZ_BAAAYT010000007.1"/>
</dbReference>
<evidence type="ECO:0000256" key="2">
    <source>
        <dbReference type="ARBA" id="ARBA00022676"/>
    </source>
</evidence>
<keyword evidence="3 6" id="KW-0808">Transferase</keyword>
<dbReference type="Pfam" id="PF00534">
    <property type="entry name" value="Glycos_transf_1"/>
    <property type="match status" value="1"/>
</dbReference>
<dbReference type="GO" id="GO:1901137">
    <property type="term" value="P:carbohydrate derivative biosynthetic process"/>
    <property type="evidence" value="ECO:0007669"/>
    <property type="project" value="UniProtKB-ARBA"/>
</dbReference>
<evidence type="ECO:0000256" key="3">
    <source>
        <dbReference type="ARBA" id="ARBA00022679"/>
    </source>
</evidence>
<comment type="caution">
    <text evidence="6">The sequence shown here is derived from an EMBL/GenBank/DDBJ whole genome shotgun (WGS) entry which is preliminary data.</text>
</comment>
<feature type="domain" description="Glycosyltransferase subfamily 4-like N-terminal" evidence="5">
    <location>
        <begin position="14"/>
        <end position="179"/>
    </location>
</feature>
<keyword evidence="2" id="KW-0328">Glycosyltransferase</keyword>
<evidence type="ECO:0000259" key="5">
    <source>
        <dbReference type="Pfam" id="PF13439"/>
    </source>
</evidence>
<name>A0A560WDK4_9MICO</name>